<protein>
    <submittedName>
        <fullName evidence="5">DUF3426 domain-containing protein</fullName>
    </submittedName>
</protein>
<keyword evidence="2" id="KW-0812">Transmembrane</keyword>
<comment type="caution">
    <text evidence="5">The sequence shown here is derived from an EMBL/GenBank/DDBJ whole genome shotgun (WGS) entry which is preliminary data.</text>
</comment>
<keyword evidence="3" id="KW-0732">Signal</keyword>
<evidence type="ECO:0000313" key="6">
    <source>
        <dbReference type="Proteomes" id="UP000468901"/>
    </source>
</evidence>
<dbReference type="AlphaFoldDB" id="A0A6N6VDP3"/>
<reference evidence="5 6" key="1">
    <citation type="submission" date="2019-09" db="EMBL/GenBank/DDBJ databases">
        <title>Parvibaculum sedimenti sp. nov., isolated from sediment.</title>
        <authorList>
            <person name="Wang Y."/>
        </authorList>
    </citation>
    <scope>NUCLEOTIDE SEQUENCE [LARGE SCALE GENOMIC DNA]</scope>
    <source>
        <strain evidence="5 6">HXT-9</strain>
    </source>
</reference>
<evidence type="ECO:0000259" key="4">
    <source>
        <dbReference type="Pfam" id="PF13717"/>
    </source>
</evidence>
<dbReference type="InterPro" id="IPR021834">
    <property type="entry name" value="DUF3426"/>
</dbReference>
<evidence type="ECO:0000313" key="5">
    <source>
        <dbReference type="EMBL" id="KAB7738776.1"/>
    </source>
</evidence>
<keyword evidence="2" id="KW-1133">Transmembrane helix</keyword>
<evidence type="ECO:0000256" key="3">
    <source>
        <dbReference type="SAM" id="SignalP"/>
    </source>
</evidence>
<dbReference type="Pfam" id="PF11906">
    <property type="entry name" value="DUF3426"/>
    <property type="match status" value="1"/>
</dbReference>
<feature type="region of interest" description="Disordered" evidence="1">
    <location>
        <begin position="114"/>
        <end position="141"/>
    </location>
</feature>
<accession>A0A6N6VDP3</accession>
<sequence length="313" mass="34180">MNRRRAKRPVLLSARLGISVSAINLMIITCPACSARYPVDAASFAPSGRKVRCAKCGHSWHQAPPTDLPRKGEEPAAAPAAPEPQPEPEHEIISAPEPVVPFEVPATPIFKKPAPAEAEAPAPEDDIGFAEPGESQLGNGGKLRTFVNRAASSRRGRVLSAIGWVLLIAFVGTTLFGGWHYRKDIAAYWPATTKIYGAVDKPINLRGFEFREVGYERQTENGLPVLAVKGQVVNISDERRAVPRLRVGLLDAKQHELYHWTFALSEAELDPKQAVPFVTRLSSPPVDVRDLELRFVQKGEESEPASPPTTPKP</sequence>
<keyword evidence="2" id="KW-0472">Membrane</keyword>
<evidence type="ECO:0000256" key="2">
    <source>
        <dbReference type="SAM" id="Phobius"/>
    </source>
</evidence>
<dbReference type="InterPro" id="IPR011723">
    <property type="entry name" value="Znf/thioredoxin_put"/>
</dbReference>
<gene>
    <name evidence="5" type="ORF">F2P47_15155</name>
</gene>
<keyword evidence="6" id="KW-1185">Reference proteome</keyword>
<dbReference type="Proteomes" id="UP000468901">
    <property type="component" value="Unassembled WGS sequence"/>
</dbReference>
<feature type="domain" description="Zinc finger/thioredoxin putative" evidence="4">
    <location>
        <begin position="26"/>
        <end position="60"/>
    </location>
</feature>
<dbReference type="Pfam" id="PF13717">
    <property type="entry name" value="Zn_ribbon_4"/>
    <property type="match status" value="1"/>
</dbReference>
<dbReference type="NCBIfam" id="TIGR02098">
    <property type="entry name" value="MJ0042_CXXC"/>
    <property type="match status" value="1"/>
</dbReference>
<evidence type="ECO:0000256" key="1">
    <source>
        <dbReference type="SAM" id="MobiDB-lite"/>
    </source>
</evidence>
<feature type="signal peptide" evidence="3">
    <location>
        <begin position="1"/>
        <end position="34"/>
    </location>
</feature>
<name>A0A6N6VDP3_9HYPH</name>
<dbReference type="EMBL" id="WESC01000016">
    <property type="protein sequence ID" value="KAB7738776.1"/>
    <property type="molecule type" value="Genomic_DNA"/>
</dbReference>
<organism evidence="5 6">
    <name type="scientific">Parvibaculum sedimenti</name>
    <dbReference type="NCBI Taxonomy" id="2608632"/>
    <lineage>
        <taxon>Bacteria</taxon>
        <taxon>Pseudomonadati</taxon>
        <taxon>Pseudomonadota</taxon>
        <taxon>Alphaproteobacteria</taxon>
        <taxon>Hyphomicrobiales</taxon>
        <taxon>Parvibaculaceae</taxon>
        <taxon>Parvibaculum</taxon>
    </lineage>
</organism>
<feature type="chain" id="PRO_5026895496" evidence="3">
    <location>
        <begin position="35"/>
        <end position="313"/>
    </location>
</feature>
<feature type="transmembrane region" description="Helical" evidence="2">
    <location>
        <begin position="158"/>
        <end position="179"/>
    </location>
</feature>
<dbReference type="RefSeq" id="WP_152217228.1">
    <property type="nucleotide sequence ID" value="NZ_JBAQYD010000025.1"/>
</dbReference>
<feature type="region of interest" description="Disordered" evidence="1">
    <location>
        <begin position="59"/>
        <end position="90"/>
    </location>
</feature>
<proteinExistence type="predicted"/>